<keyword evidence="5" id="KW-1185">Reference proteome</keyword>
<dbReference type="PANTHER" id="PTHR33913:SF1">
    <property type="entry name" value="DRBM DOMAIN-CONTAINING PROTEIN"/>
    <property type="match status" value="1"/>
</dbReference>
<organism evidence="4 5">
    <name type="scientific">Pisum sativum</name>
    <name type="common">Garden pea</name>
    <name type="synonym">Lathyrus oleraceus</name>
    <dbReference type="NCBI Taxonomy" id="3888"/>
    <lineage>
        <taxon>Eukaryota</taxon>
        <taxon>Viridiplantae</taxon>
        <taxon>Streptophyta</taxon>
        <taxon>Embryophyta</taxon>
        <taxon>Tracheophyta</taxon>
        <taxon>Spermatophyta</taxon>
        <taxon>Magnoliopsida</taxon>
        <taxon>eudicotyledons</taxon>
        <taxon>Gunneridae</taxon>
        <taxon>Pentapetalae</taxon>
        <taxon>rosids</taxon>
        <taxon>fabids</taxon>
        <taxon>Fabales</taxon>
        <taxon>Fabaceae</taxon>
        <taxon>Papilionoideae</taxon>
        <taxon>50 kb inversion clade</taxon>
        <taxon>NPAAA clade</taxon>
        <taxon>Hologalegina</taxon>
        <taxon>IRL clade</taxon>
        <taxon>Fabeae</taxon>
        <taxon>Lathyrus</taxon>
    </lineage>
</organism>
<proteinExistence type="predicted"/>
<dbReference type="Pfam" id="PF25502">
    <property type="entry name" value="DUF7915"/>
    <property type="match status" value="1"/>
</dbReference>
<dbReference type="Pfam" id="PF25500">
    <property type="entry name" value="DUF7913"/>
    <property type="match status" value="1"/>
</dbReference>
<dbReference type="Gramene" id="Psat7g213720.5">
    <property type="protein sequence ID" value="Psat7g213720.5.cds"/>
    <property type="gene ID" value="Psat7g213720"/>
</dbReference>
<dbReference type="InterPro" id="IPR057235">
    <property type="entry name" value="DUF7913"/>
</dbReference>
<dbReference type="PANTHER" id="PTHR33913">
    <property type="entry name" value="ALEURONE LAYER MORPHOGENESIS PROTEIN"/>
    <property type="match status" value="1"/>
</dbReference>
<feature type="region of interest" description="Disordered" evidence="1">
    <location>
        <begin position="515"/>
        <end position="546"/>
    </location>
</feature>
<name>A0A9D4VXT5_PEA</name>
<evidence type="ECO:0000313" key="4">
    <source>
        <dbReference type="EMBL" id="KAI5390661.1"/>
    </source>
</evidence>
<feature type="compositionally biased region" description="Polar residues" evidence="1">
    <location>
        <begin position="515"/>
        <end position="525"/>
    </location>
</feature>
<evidence type="ECO:0000313" key="5">
    <source>
        <dbReference type="Proteomes" id="UP001058974"/>
    </source>
</evidence>
<protein>
    <submittedName>
        <fullName evidence="4">Uncharacterized protein</fullName>
    </submittedName>
</protein>
<reference evidence="4 5" key="1">
    <citation type="journal article" date="2022" name="Nat. Genet.">
        <title>Improved pea reference genome and pan-genome highlight genomic features and evolutionary characteristics.</title>
        <authorList>
            <person name="Yang T."/>
            <person name="Liu R."/>
            <person name="Luo Y."/>
            <person name="Hu S."/>
            <person name="Wang D."/>
            <person name="Wang C."/>
            <person name="Pandey M.K."/>
            <person name="Ge S."/>
            <person name="Xu Q."/>
            <person name="Li N."/>
            <person name="Li G."/>
            <person name="Huang Y."/>
            <person name="Saxena R.K."/>
            <person name="Ji Y."/>
            <person name="Li M."/>
            <person name="Yan X."/>
            <person name="He Y."/>
            <person name="Liu Y."/>
            <person name="Wang X."/>
            <person name="Xiang C."/>
            <person name="Varshney R.K."/>
            <person name="Ding H."/>
            <person name="Gao S."/>
            <person name="Zong X."/>
        </authorList>
    </citation>
    <scope>NUCLEOTIDE SEQUENCE [LARGE SCALE GENOMIC DNA]</scope>
    <source>
        <strain evidence="4 5">cv. Zhongwan 6</strain>
    </source>
</reference>
<dbReference type="Gramene" id="Psat7g213720.3">
    <property type="protein sequence ID" value="Psat7g213720.3.cds"/>
    <property type="gene ID" value="Psat7g213720"/>
</dbReference>
<dbReference type="OrthoDB" id="1909634at2759"/>
<feature type="compositionally biased region" description="Basic and acidic residues" evidence="1">
    <location>
        <begin position="439"/>
        <end position="451"/>
    </location>
</feature>
<dbReference type="AlphaFoldDB" id="A0A9D4VXT5"/>
<dbReference type="Gramene" id="Psat7g213720.2">
    <property type="protein sequence ID" value="Psat7g213720.2.cds"/>
    <property type="gene ID" value="Psat7g213720"/>
</dbReference>
<feature type="domain" description="DUF7915" evidence="3">
    <location>
        <begin position="163"/>
        <end position="312"/>
    </location>
</feature>
<feature type="domain" description="DUF7913" evidence="2">
    <location>
        <begin position="8"/>
        <end position="127"/>
    </location>
</feature>
<dbReference type="Gramene" id="Psat7g213720.1">
    <property type="protein sequence ID" value="Psat7g213720.1.cds"/>
    <property type="gene ID" value="Psat7g213720"/>
</dbReference>
<feature type="region of interest" description="Disordered" evidence="1">
    <location>
        <begin position="430"/>
        <end position="452"/>
    </location>
</feature>
<evidence type="ECO:0000259" key="3">
    <source>
        <dbReference type="Pfam" id="PF25502"/>
    </source>
</evidence>
<dbReference type="EMBL" id="JAMSHJ010000007">
    <property type="protein sequence ID" value="KAI5390661.1"/>
    <property type="molecule type" value="Genomic_DNA"/>
</dbReference>
<dbReference type="InterPro" id="IPR057237">
    <property type="entry name" value="DUF7915"/>
</dbReference>
<evidence type="ECO:0000259" key="2">
    <source>
        <dbReference type="Pfam" id="PF25500"/>
    </source>
</evidence>
<comment type="caution">
    <text evidence="4">The sequence shown here is derived from an EMBL/GenBank/DDBJ whole genome shotgun (WGS) entry which is preliminary data.</text>
</comment>
<evidence type="ECO:0000256" key="1">
    <source>
        <dbReference type="SAM" id="MobiDB-lite"/>
    </source>
</evidence>
<gene>
    <name evidence="4" type="ORF">KIW84_075818</name>
</gene>
<accession>A0A9D4VXT5</accession>
<dbReference type="Gramene" id="Psat07G0581800-T1">
    <property type="protein sequence ID" value="KAI5390661.1"/>
    <property type="gene ID" value="KIW84_075818"/>
</dbReference>
<dbReference type="Proteomes" id="UP001058974">
    <property type="component" value="Chromosome 7"/>
</dbReference>
<sequence length="546" mass="61258">MNMVDSLDVCPTEDAIEVFLQHLVDPLLPEKSSVKDNPTPSQQESMAKQVRSAVLLYNYYHRKQHPELEYLPFNEFCKLVVVLRPPLLAYMQFMQNFNEVELIDVEKQLSLTEKAIMDACDVCKCLDASKNAPNMEGWPISKVSILLIDGKKENCFLLFGSITEGVWSVVEKSIDASSQNSEVTPEMNNTNKRKRVVKKSKKEDLKVDEDGLLQIGYSAVKEATGINNTDIMLLESYTAYSQNKEKAASRFFIMQCSQSINQEIIKVPLKDVIESLQGPLVKKGSSSWTITPAVAYFHVLPYSEIITQCISRKESLEQKVNNESCSPSPCNFIKEAREMDVNGSSIYPTQNREKRQNITKTIQVSEDQEKNNASEHFNSNGSASAIQAMKVDSTNMIVNGGGTTNIVSCGKLCANSPNTSYEKETTDACTQSLNNSNSDTKKLQSRHDSKKTLSRTAISSLIRKRNELALQQHKIDDEIASCDEKIQRMITDGKDDYESMIECIMEGCNDVSVTNQEGMGGQQSFPRKRDLSELQSSCQDLDRVMQ</sequence>